<accession>A0A9J6E5R6</accession>
<reference evidence="3" key="1">
    <citation type="journal article" date="2020" name="Cell">
        <title>Large-Scale Comparative Analyses of Tick Genomes Elucidate Their Genetic Diversity and Vector Capacities.</title>
        <authorList>
            <consortium name="Tick Genome and Microbiome Consortium (TIGMIC)"/>
            <person name="Jia N."/>
            <person name="Wang J."/>
            <person name="Shi W."/>
            <person name="Du L."/>
            <person name="Sun Y."/>
            <person name="Zhan W."/>
            <person name="Jiang J.F."/>
            <person name="Wang Q."/>
            <person name="Zhang B."/>
            <person name="Ji P."/>
            <person name="Bell-Sakyi L."/>
            <person name="Cui X.M."/>
            <person name="Yuan T.T."/>
            <person name="Jiang B.G."/>
            <person name="Yang W.F."/>
            <person name="Lam T.T."/>
            <person name="Chang Q.C."/>
            <person name="Ding S.J."/>
            <person name="Wang X.J."/>
            <person name="Zhu J.G."/>
            <person name="Ruan X.D."/>
            <person name="Zhao L."/>
            <person name="Wei J.T."/>
            <person name="Ye R.Z."/>
            <person name="Que T.C."/>
            <person name="Du C.H."/>
            <person name="Zhou Y.H."/>
            <person name="Cheng J.X."/>
            <person name="Dai P.F."/>
            <person name="Guo W.B."/>
            <person name="Han X.H."/>
            <person name="Huang E.J."/>
            <person name="Li L.F."/>
            <person name="Wei W."/>
            <person name="Gao Y.C."/>
            <person name="Liu J.Z."/>
            <person name="Shao H.Z."/>
            <person name="Wang X."/>
            <person name="Wang C.C."/>
            <person name="Yang T.C."/>
            <person name="Huo Q.B."/>
            <person name="Li W."/>
            <person name="Chen H.Y."/>
            <person name="Chen S.E."/>
            <person name="Zhou L.G."/>
            <person name="Ni X.B."/>
            <person name="Tian J.H."/>
            <person name="Sheng Y."/>
            <person name="Liu T."/>
            <person name="Pan Y.S."/>
            <person name="Xia L.Y."/>
            <person name="Li J."/>
            <person name="Zhao F."/>
            <person name="Cao W.C."/>
        </authorList>
    </citation>
    <scope>NUCLEOTIDE SEQUENCE</scope>
    <source>
        <strain evidence="3">Rmic-2018</strain>
    </source>
</reference>
<dbReference type="Gene3D" id="1.10.3970.10">
    <property type="entry name" value="BSD domain"/>
    <property type="match status" value="1"/>
</dbReference>
<feature type="domain" description="BSD" evidence="2">
    <location>
        <begin position="60"/>
        <end position="102"/>
    </location>
</feature>
<dbReference type="InterPro" id="IPR035925">
    <property type="entry name" value="BSD_dom_sf"/>
</dbReference>
<dbReference type="VEuPathDB" id="VectorBase:LOC119163138"/>
<keyword evidence="4" id="KW-1185">Reference proteome</keyword>
<comment type="caution">
    <text evidence="3">The sequence shown here is derived from an EMBL/GenBank/DDBJ whole genome shotgun (WGS) entry which is preliminary data.</text>
</comment>
<dbReference type="GO" id="GO:0005737">
    <property type="term" value="C:cytoplasm"/>
    <property type="evidence" value="ECO:0007669"/>
    <property type="project" value="TreeGrafter"/>
</dbReference>
<reference evidence="3" key="2">
    <citation type="submission" date="2021-09" db="EMBL/GenBank/DDBJ databases">
        <authorList>
            <person name="Jia N."/>
            <person name="Wang J."/>
            <person name="Shi W."/>
            <person name="Du L."/>
            <person name="Sun Y."/>
            <person name="Zhan W."/>
            <person name="Jiang J."/>
            <person name="Wang Q."/>
            <person name="Zhang B."/>
            <person name="Ji P."/>
            <person name="Sakyi L.B."/>
            <person name="Cui X."/>
            <person name="Yuan T."/>
            <person name="Jiang B."/>
            <person name="Yang W."/>
            <person name="Lam T.T.-Y."/>
            <person name="Chang Q."/>
            <person name="Ding S."/>
            <person name="Wang X."/>
            <person name="Zhu J."/>
            <person name="Ruan X."/>
            <person name="Zhao L."/>
            <person name="Wei J."/>
            <person name="Que T."/>
            <person name="Du C."/>
            <person name="Cheng J."/>
            <person name="Dai P."/>
            <person name="Han X."/>
            <person name="Huang E."/>
            <person name="Gao Y."/>
            <person name="Liu J."/>
            <person name="Shao H."/>
            <person name="Ye R."/>
            <person name="Li L."/>
            <person name="Wei W."/>
            <person name="Wang X."/>
            <person name="Wang C."/>
            <person name="Huo Q."/>
            <person name="Li W."/>
            <person name="Guo W."/>
            <person name="Chen H."/>
            <person name="Chen S."/>
            <person name="Zhou L."/>
            <person name="Zhou L."/>
            <person name="Ni X."/>
            <person name="Tian J."/>
            <person name="Zhou Y."/>
            <person name="Sheng Y."/>
            <person name="Liu T."/>
            <person name="Pan Y."/>
            <person name="Xia L."/>
            <person name="Li J."/>
            <person name="Zhao F."/>
            <person name="Cao W."/>
        </authorList>
    </citation>
    <scope>NUCLEOTIDE SEQUENCE</scope>
    <source>
        <strain evidence="3">Rmic-2018</strain>
        <tissue evidence="3">Larvae</tissue>
    </source>
</reference>
<dbReference type="PANTHER" id="PTHR16019">
    <property type="entry name" value="SYNAPSE-ASSOCIATED PROTEIN"/>
    <property type="match status" value="1"/>
</dbReference>
<name>A0A9J6E5R6_RHIMP</name>
<dbReference type="AlphaFoldDB" id="A0A9J6E5R6"/>
<dbReference type="SUPFAM" id="SSF140383">
    <property type="entry name" value="BSD domain-like"/>
    <property type="match status" value="1"/>
</dbReference>
<evidence type="ECO:0000259" key="2">
    <source>
        <dbReference type="PROSITE" id="PS50858"/>
    </source>
</evidence>
<dbReference type="EMBL" id="JABSTU010000005">
    <property type="protein sequence ID" value="KAH8029449.1"/>
    <property type="molecule type" value="Genomic_DNA"/>
</dbReference>
<dbReference type="Proteomes" id="UP000821866">
    <property type="component" value="Chromosome 3"/>
</dbReference>
<evidence type="ECO:0000256" key="1">
    <source>
        <dbReference type="SAM" id="MobiDB-lite"/>
    </source>
</evidence>
<evidence type="ECO:0000313" key="3">
    <source>
        <dbReference type="EMBL" id="KAH8029449.1"/>
    </source>
</evidence>
<proteinExistence type="predicted"/>
<gene>
    <name evidence="3" type="ORF">HPB51_000502</name>
</gene>
<dbReference type="SMART" id="SM00751">
    <property type="entry name" value="BSD"/>
    <property type="match status" value="1"/>
</dbReference>
<organism evidence="3 4">
    <name type="scientific">Rhipicephalus microplus</name>
    <name type="common">Cattle tick</name>
    <name type="synonym">Boophilus microplus</name>
    <dbReference type="NCBI Taxonomy" id="6941"/>
    <lineage>
        <taxon>Eukaryota</taxon>
        <taxon>Metazoa</taxon>
        <taxon>Ecdysozoa</taxon>
        <taxon>Arthropoda</taxon>
        <taxon>Chelicerata</taxon>
        <taxon>Arachnida</taxon>
        <taxon>Acari</taxon>
        <taxon>Parasitiformes</taxon>
        <taxon>Ixodida</taxon>
        <taxon>Ixodoidea</taxon>
        <taxon>Ixodidae</taxon>
        <taxon>Rhipicephalinae</taxon>
        <taxon>Rhipicephalus</taxon>
        <taxon>Boophilus</taxon>
    </lineage>
</organism>
<feature type="region of interest" description="Disordered" evidence="1">
    <location>
        <begin position="145"/>
        <end position="197"/>
    </location>
</feature>
<sequence length="342" mass="37841">MEIEEHVHSKSHITVILILLVYNRQFKSLALKKLRTALAMTSLDDIPEWCPPSLVCNLPKDEIADILLNYSEVQRLYDELVPGAVPHEEFWQRYFFRAFQLWQAEEELLNSVQESSERLSISGVDSDHLMETLVGPGCRFLGSRPLVVPPNTPNAPSAEQSGSNSPQPAKAVSSPAGDAGCDVLGTLTPEEGGQDQDIERTLPSCSLKGSAIEACDEDELPVEEIAVAWADLQESDVPADVDLNEFLQADSDLVVCEEITEEDIIKWVQEESALSDEDKITTQCDSMIPSTSLMLDTFDIIRRCIGAQDDDEAMALLGACEIRVVPSLGKKRKQAKLTKLWN</sequence>
<dbReference type="Pfam" id="PF03909">
    <property type="entry name" value="BSD"/>
    <property type="match status" value="1"/>
</dbReference>
<dbReference type="InterPro" id="IPR005607">
    <property type="entry name" value="BSD_dom"/>
</dbReference>
<evidence type="ECO:0000313" key="4">
    <source>
        <dbReference type="Proteomes" id="UP000821866"/>
    </source>
</evidence>
<dbReference type="PROSITE" id="PS50858">
    <property type="entry name" value="BSD"/>
    <property type="match status" value="1"/>
</dbReference>
<dbReference type="InterPro" id="IPR051494">
    <property type="entry name" value="BSD_domain-containing"/>
</dbReference>
<dbReference type="PANTHER" id="PTHR16019:SF5">
    <property type="entry name" value="BSD DOMAIN-CONTAINING PROTEIN 1"/>
    <property type="match status" value="1"/>
</dbReference>
<protein>
    <recommendedName>
        <fullName evidence="2">BSD domain-containing protein</fullName>
    </recommendedName>
</protein>
<feature type="compositionally biased region" description="Polar residues" evidence="1">
    <location>
        <begin position="154"/>
        <end position="167"/>
    </location>
</feature>